<evidence type="ECO:0000259" key="3">
    <source>
        <dbReference type="Pfam" id="PF13407"/>
    </source>
</evidence>
<name>A0ABU0SX66_9ACTN</name>
<feature type="domain" description="Periplasmic binding protein" evidence="3">
    <location>
        <begin position="65"/>
        <end position="323"/>
    </location>
</feature>
<dbReference type="PANTHER" id="PTHR30036">
    <property type="entry name" value="D-XYLOSE-BINDING PERIPLASMIC PROTEIN"/>
    <property type="match status" value="1"/>
</dbReference>
<dbReference type="Gene3D" id="3.40.50.2300">
    <property type="match status" value="2"/>
</dbReference>
<sequence length="389" mass="40888">MAFVTWARTVAPSSGRHPKVNSAIRRTAVAVSASTMTLMLAACGALDGSSGGDEASPTKGDDITVGLLLPEKSNSRYEKFDYPIIKEKVETLTDGKGKVVYENAEQDAAEQNKQLARMVADKVDVLLVDAVDSKAIASGVKQAKEAGIPVIAYDRLAEGPIDAYVSFDNEAVGQVQGRALADELNGGKTQKIVMMNGAVTDPNAAQFKEGALTELKGKVTIAKSYDTKEWKPANARANMMAAISAVGADNIAGVYSANDGMAGGIISALKAAGVTDLPPITGQDAELDAVQRVVIGDQFMSVYKPYPQEAETAAEMAVAVVRGFGIEFDSLTPDKASSPTKKNIPSNLLQVSALTKDTIKSTVLRDGIYTADQICTAKYKAACDSLGIK</sequence>
<protein>
    <submittedName>
        <fullName evidence="4">D-xylose transport system substrate-binding protein</fullName>
    </submittedName>
</protein>
<dbReference type="InterPro" id="IPR050555">
    <property type="entry name" value="Bact_Solute-Bind_Prot2"/>
</dbReference>
<evidence type="ECO:0000256" key="2">
    <source>
        <dbReference type="ARBA" id="ARBA00022729"/>
    </source>
</evidence>
<dbReference type="InterPro" id="IPR025997">
    <property type="entry name" value="SBP_2_dom"/>
</dbReference>
<comment type="caution">
    <text evidence="4">The sequence shown here is derived from an EMBL/GenBank/DDBJ whole genome shotgun (WGS) entry which is preliminary data.</text>
</comment>
<reference evidence="4 5" key="1">
    <citation type="submission" date="2023-07" db="EMBL/GenBank/DDBJ databases">
        <title>Comparative genomics of wheat-associated soil bacteria to identify genetic determinants of phenazine resistance.</title>
        <authorList>
            <person name="Mouncey N."/>
        </authorList>
    </citation>
    <scope>NUCLEOTIDE SEQUENCE [LARGE SCALE GENOMIC DNA]</scope>
    <source>
        <strain evidence="4 5">V2I4</strain>
    </source>
</reference>
<gene>
    <name evidence="4" type="ORF">QF035_005725</name>
</gene>
<keyword evidence="5" id="KW-1185">Reference proteome</keyword>
<dbReference type="EMBL" id="JAUSZI010000002">
    <property type="protein sequence ID" value="MDQ1028143.1"/>
    <property type="molecule type" value="Genomic_DNA"/>
</dbReference>
<keyword evidence="2" id="KW-0732">Signal</keyword>
<comment type="subcellular location">
    <subcellularLocation>
        <location evidence="1">Cell envelope</location>
    </subcellularLocation>
</comment>
<proteinExistence type="predicted"/>
<evidence type="ECO:0000256" key="1">
    <source>
        <dbReference type="ARBA" id="ARBA00004196"/>
    </source>
</evidence>
<evidence type="ECO:0000313" key="4">
    <source>
        <dbReference type="EMBL" id="MDQ1028143.1"/>
    </source>
</evidence>
<organism evidence="4 5">
    <name type="scientific">Streptomyces umbrinus</name>
    <dbReference type="NCBI Taxonomy" id="67370"/>
    <lineage>
        <taxon>Bacteria</taxon>
        <taxon>Bacillati</taxon>
        <taxon>Actinomycetota</taxon>
        <taxon>Actinomycetes</taxon>
        <taxon>Kitasatosporales</taxon>
        <taxon>Streptomycetaceae</taxon>
        <taxon>Streptomyces</taxon>
        <taxon>Streptomyces phaeochromogenes group</taxon>
    </lineage>
</organism>
<dbReference type="Pfam" id="PF13407">
    <property type="entry name" value="Peripla_BP_4"/>
    <property type="match status" value="1"/>
</dbReference>
<dbReference type="SUPFAM" id="SSF53822">
    <property type="entry name" value="Periplasmic binding protein-like I"/>
    <property type="match status" value="1"/>
</dbReference>
<dbReference type="PANTHER" id="PTHR30036:SF1">
    <property type="entry name" value="D-XYLOSE-BINDING PERIPLASMIC PROTEIN"/>
    <property type="match status" value="1"/>
</dbReference>
<dbReference type="InterPro" id="IPR028082">
    <property type="entry name" value="Peripla_BP_I"/>
</dbReference>
<evidence type="ECO:0000313" key="5">
    <source>
        <dbReference type="Proteomes" id="UP001230328"/>
    </source>
</evidence>
<dbReference type="Proteomes" id="UP001230328">
    <property type="component" value="Unassembled WGS sequence"/>
</dbReference>
<accession>A0ABU0SX66</accession>